<evidence type="ECO:0000313" key="1">
    <source>
        <dbReference type="EMBL" id="KAJ0973710.1"/>
    </source>
</evidence>
<dbReference type="Proteomes" id="UP001085076">
    <property type="component" value="Miscellaneous, Linkage group lg04"/>
</dbReference>
<name>A0A9D5HET6_9LILI</name>
<dbReference type="PANTHER" id="PTHR37718">
    <property type="entry name" value="BNAC03G61340D PROTEIN"/>
    <property type="match status" value="1"/>
</dbReference>
<proteinExistence type="predicted"/>
<dbReference type="OrthoDB" id="1266663at2759"/>
<comment type="caution">
    <text evidence="1">The sequence shown here is derived from an EMBL/GenBank/DDBJ whole genome shotgun (WGS) entry which is preliminary data.</text>
</comment>
<reference evidence="1" key="2">
    <citation type="journal article" date="2022" name="Hortic Res">
        <title>The genome of Dioscorea zingiberensis sheds light on the biosynthesis, origin and evolution of the medicinally important diosgenin saponins.</title>
        <authorList>
            <person name="Li Y."/>
            <person name="Tan C."/>
            <person name="Li Z."/>
            <person name="Guo J."/>
            <person name="Li S."/>
            <person name="Chen X."/>
            <person name="Wang C."/>
            <person name="Dai X."/>
            <person name="Yang H."/>
            <person name="Song W."/>
            <person name="Hou L."/>
            <person name="Xu J."/>
            <person name="Tong Z."/>
            <person name="Xu A."/>
            <person name="Yuan X."/>
            <person name="Wang W."/>
            <person name="Yang Q."/>
            <person name="Chen L."/>
            <person name="Sun Z."/>
            <person name="Wang K."/>
            <person name="Pan B."/>
            <person name="Chen J."/>
            <person name="Bao Y."/>
            <person name="Liu F."/>
            <person name="Qi X."/>
            <person name="Gang D.R."/>
            <person name="Wen J."/>
            <person name="Li J."/>
        </authorList>
    </citation>
    <scope>NUCLEOTIDE SEQUENCE</scope>
    <source>
        <strain evidence="1">Dzin_1.0</strain>
    </source>
</reference>
<organism evidence="1 2">
    <name type="scientific">Dioscorea zingiberensis</name>
    <dbReference type="NCBI Taxonomy" id="325984"/>
    <lineage>
        <taxon>Eukaryota</taxon>
        <taxon>Viridiplantae</taxon>
        <taxon>Streptophyta</taxon>
        <taxon>Embryophyta</taxon>
        <taxon>Tracheophyta</taxon>
        <taxon>Spermatophyta</taxon>
        <taxon>Magnoliopsida</taxon>
        <taxon>Liliopsida</taxon>
        <taxon>Dioscoreales</taxon>
        <taxon>Dioscoreaceae</taxon>
        <taxon>Dioscorea</taxon>
    </lineage>
</organism>
<dbReference type="AlphaFoldDB" id="A0A9D5HET6"/>
<gene>
    <name evidence="1" type="ORF">J5N97_015675</name>
</gene>
<evidence type="ECO:0000313" key="2">
    <source>
        <dbReference type="Proteomes" id="UP001085076"/>
    </source>
</evidence>
<accession>A0A9D5HET6</accession>
<reference evidence="1" key="1">
    <citation type="submission" date="2021-03" db="EMBL/GenBank/DDBJ databases">
        <authorList>
            <person name="Li Z."/>
            <person name="Yang C."/>
        </authorList>
    </citation>
    <scope>NUCLEOTIDE SEQUENCE</scope>
    <source>
        <strain evidence="1">Dzin_1.0</strain>
        <tissue evidence="1">Leaf</tissue>
    </source>
</reference>
<protein>
    <submittedName>
        <fullName evidence="1">Uncharacterized protein</fullName>
    </submittedName>
</protein>
<dbReference type="EMBL" id="JAGGNH010000004">
    <property type="protein sequence ID" value="KAJ0973710.1"/>
    <property type="molecule type" value="Genomic_DNA"/>
</dbReference>
<sequence length="75" mass="8970">MDQRNSAEVLKHLEKQNETLMETYRVMSHDLHKLQVEEEMLMRKLYELMTAEGLIKKKKEDDEPNRALTITSHEN</sequence>
<dbReference type="PANTHER" id="PTHR37718:SF2">
    <property type="entry name" value="OS03G0205150 PROTEIN"/>
    <property type="match status" value="1"/>
</dbReference>
<keyword evidence="2" id="KW-1185">Reference proteome</keyword>